<comment type="caution">
    <text evidence="2">The sequence shown here is derived from an EMBL/GenBank/DDBJ whole genome shotgun (WGS) entry which is preliminary data.</text>
</comment>
<feature type="transmembrane region" description="Helical" evidence="1">
    <location>
        <begin position="39"/>
        <end position="58"/>
    </location>
</feature>
<dbReference type="Proteomes" id="UP001180487">
    <property type="component" value="Unassembled WGS sequence"/>
</dbReference>
<gene>
    <name evidence="2" type="ORF">J2X19_005116</name>
</gene>
<evidence type="ECO:0008006" key="4">
    <source>
        <dbReference type="Google" id="ProtNLM"/>
    </source>
</evidence>
<feature type="transmembrane region" description="Helical" evidence="1">
    <location>
        <begin position="70"/>
        <end position="89"/>
    </location>
</feature>
<accession>A0ABU2CGE1</accession>
<keyword evidence="1" id="KW-0472">Membrane</keyword>
<keyword evidence="1" id="KW-1133">Transmembrane helix</keyword>
<evidence type="ECO:0000313" key="3">
    <source>
        <dbReference type="Proteomes" id="UP001180487"/>
    </source>
</evidence>
<name>A0ABU2CGE1_9BURK</name>
<evidence type="ECO:0000313" key="2">
    <source>
        <dbReference type="EMBL" id="MDR7380409.1"/>
    </source>
</evidence>
<keyword evidence="1" id="KW-0812">Transmembrane</keyword>
<keyword evidence="3" id="KW-1185">Reference proteome</keyword>
<dbReference type="EMBL" id="JAVDXT010000009">
    <property type="protein sequence ID" value="MDR7380409.1"/>
    <property type="molecule type" value="Genomic_DNA"/>
</dbReference>
<organism evidence="2 3">
    <name type="scientific">Rhodoferax ferrireducens</name>
    <dbReference type="NCBI Taxonomy" id="192843"/>
    <lineage>
        <taxon>Bacteria</taxon>
        <taxon>Pseudomonadati</taxon>
        <taxon>Pseudomonadota</taxon>
        <taxon>Betaproteobacteria</taxon>
        <taxon>Burkholderiales</taxon>
        <taxon>Comamonadaceae</taxon>
        <taxon>Rhodoferax</taxon>
    </lineage>
</organism>
<proteinExistence type="predicted"/>
<reference evidence="2 3" key="1">
    <citation type="submission" date="2023-07" db="EMBL/GenBank/DDBJ databases">
        <title>Sorghum-associated microbial communities from plants grown in Nebraska, USA.</title>
        <authorList>
            <person name="Schachtman D."/>
        </authorList>
    </citation>
    <scope>NUCLEOTIDE SEQUENCE [LARGE SCALE GENOMIC DNA]</scope>
    <source>
        <strain evidence="2 3">BE313</strain>
    </source>
</reference>
<evidence type="ECO:0000256" key="1">
    <source>
        <dbReference type="SAM" id="Phobius"/>
    </source>
</evidence>
<sequence length="184" mass="20414">MHENRTLTLDTSGHVIEQGRGGSPFLAFRLSWVAYVREGLAFLVRFLLCGGGATLISLGLDRYAHMHTQAWLPVIGFVVAVAWTIYSVMLTNSVRLFTDENGVWVQSGLFPWEKGVSGVQWRDLGQAGYTPGFLSWALRSYDVRISHRFTAGAELSLRNVHRGNLAVEHVNAVMAQLQGRVMPA</sequence>
<dbReference type="RefSeq" id="WP_310377225.1">
    <property type="nucleotide sequence ID" value="NZ_JAVDXT010000009.1"/>
</dbReference>
<protein>
    <recommendedName>
        <fullName evidence="4">DUF304 domain-containing protein</fullName>
    </recommendedName>
</protein>